<protein>
    <submittedName>
        <fullName evidence="5">Sugar lactone lactonase YvrE</fullName>
    </submittedName>
</protein>
<evidence type="ECO:0000313" key="5">
    <source>
        <dbReference type="EMBL" id="SDP60351.1"/>
    </source>
</evidence>
<dbReference type="InterPro" id="IPR013658">
    <property type="entry name" value="SGL"/>
</dbReference>
<feature type="binding site" evidence="3">
    <location>
        <position position="224"/>
    </location>
    <ligand>
        <name>a divalent metal cation</name>
        <dbReference type="ChEBI" id="CHEBI:60240"/>
    </ligand>
</feature>
<dbReference type="AlphaFoldDB" id="A0A1H0U2I6"/>
<organism evidence="5 6">
    <name type="scientific">Paracidovorax cattleyae</name>
    <dbReference type="NCBI Taxonomy" id="80868"/>
    <lineage>
        <taxon>Bacteria</taxon>
        <taxon>Pseudomonadati</taxon>
        <taxon>Pseudomonadota</taxon>
        <taxon>Betaproteobacteria</taxon>
        <taxon>Burkholderiales</taxon>
        <taxon>Comamonadaceae</taxon>
        <taxon>Paracidovorax</taxon>
    </lineage>
</organism>
<dbReference type="EMBL" id="FNJL01000017">
    <property type="protein sequence ID" value="SDP60351.1"/>
    <property type="molecule type" value="Genomic_DNA"/>
</dbReference>
<dbReference type="Gene3D" id="2.120.10.30">
    <property type="entry name" value="TolB, C-terminal domain"/>
    <property type="match status" value="1"/>
</dbReference>
<feature type="binding site" evidence="3">
    <location>
        <position position="19"/>
    </location>
    <ligand>
        <name>a divalent metal cation</name>
        <dbReference type="ChEBI" id="CHEBI:60240"/>
    </ligand>
</feature>
<proteinExistence type="inferred from homology"/>
<dbReference type="PANTHER" id="PTHR10907:SF47">
    <property type="entry name" value="REGUCALCIN"/>
    <property type="match status" value="1"/>
</dbReference>
<dbReference type="GO" id="GO:0019853">
    <property type="term" value="P:L-ascorbic acid biosynthetic process"/>
    <property type="evidence" value="ECO:0007669"/>
    <property type="project" value="TreeGrafter"/>
</dbReference>
<evidence type="ECO:0000313" key="6">
    <source>
        <dbReference type="Proteomes" id="UP000199317"/>
    </source>
</evidence>
<dbReference type="GO" id="GO:0004341">
    <property type="term" value="F:gluconolactonase activity"/>
    <property type="evidence" value="ECO:0007669"/>
    <property type="project" value="TreeGrafter"/>
</dbReference>
<evidence type="ECO:0000256" key="2">
    <source>
        <dbReference type="PIRSR" id="PIRSR605511-1"/>
    </source>
</evidence>
<feature type="domain" description="SMP-30/Gluconolactonase/LRE-like region" evidence="4">
    <location>
        <begin position="17"/>
        <end position="283"/>
    </location>
</feature>
<evidence type="ECO:0000259" key="4">
    <source>
        <dbReference type="Pfam" id="PF08450"/>
    </source>
</evidence>
<sequence length="327" mass="35233">MHLDMDWRTGSLEPDALGESPFWHPLETRLYWVDIAGCALARWEPDTGRIDRWAMPCEPGCIAPARTAGVASGLVIALRDGIYRAREWGGALVPVATLPYDPATQRANDGKCDALGRFWVGTLHEPPAGQPREAVGALYCIDGRGSASAPAVRRMLDGVMTANGLAWSPDGRRLYWADTPAHTVSAWECDAHGEPQGSPRVFHSFPPKPAQWRPGDPGYAGRPDGAVVDAEGHYWTAMYEGGRLLRLAPSGEIVAEVPVPVVCPTMPCLGGVGGRELFATSARKGRPEEEVTRLPWTGFLLRAGRPAPAPGQPVAWYEEAALPAGMD</sequence>
<dbReference type="PANTHER" id="PTHR10907">
    <property type="entry name" value="REGUCALCIN"/>
    <property type="match status" value="1"/>
</dbReference>
<dbReference type="SUPFAM" id="SSF63829">
    <property type="entry name" value="Calcium-dependent phosphotriesterase"/>
    <property type="match status" value="1"/>
</dbReference>
<evidence type="ECO:0000256" key="3">
    <source>
        <dbReference type="PIRSR" id="PIRSR605511-2"/>
    </source>
</evidence>
<feature type="binding site" evidence="3">
    <location>
        <position position="163"/>
    </location>
    <ligand>
        <name>a divalent metal cation</name>
        <dbReference type="ChEBI" id="CHEBI:60240"/>
    </ligand>
</feature>
<accession>A0A1H0U2I6</accession>
<dbReference type="RefSeq" id="WP_092835641.1">
    <property type="nucleotide sequence ID" value="NZ_FNJL01000017.1"/>
</dbReference>
<dbReference type="InterPro" id="IPR011042">
    <property type="entry name" value="6-blade_b-propeller_TolB-like"/>
</dbReference>
<dbReference type="PRINTS" id="PR01790">
    <property type="entry name" value="SMP30FAMILY"/>
</dbReference>
<keyword evidence="6" id="KW-1185">Reference proteome</keyword>
<evidence type="ECO:0000256" key="1">
    <source>
        <dbReference type="ARBA" id="ARBA00008853"/>
    </source>
</evidence>
<dbReference type="InterPro" id="IPR005511">
    <property type="entry name" value="SMP-30"/>
</dbReference>
<comment type="cofactor">
    <cofactor evidence="3">
        <name>Zn(2+)</name>
        <dbReference type="ChEBI" id="CHEBI:29105"/>
    </cofactor>
    <text evidence="3">Binds 1 divalent metal cation per subunit.</text>
</comment>
<dbReference type="OrthoDB" id="9775406at2"/>
<feature type="binding site" evidence="3">
    <location>
        <position position="108"/>
    </location>
    <ligand>
        <name>substrate</name>
    </ligand>
</feature>
<name>A0A1H0U2I6_9BURK</name>
<feature type="active site" description="Proton donor/acceptor" evidence="2">
    <location>
        <position position="224"/>
    </location>
</feature>
<dbReference type="Pfam" id="PF08450">
    <property type="entry name" value="SGL"/>
    <property type="match status" value="1"/>
</dbReference>
<keyword evidence="3" id="KW-0479">Metal-binding</keyword>
<keyword evidence="3" id="KW-0862">Zinc</keyword>
<reference evidence="6" key="1">
    <citation type="submission" date="2016-10" db="EMBL/GenBank/DDBJ databases">
        <authorList>
            <person name="Varghese N."/>
            <person name="Submissions S."/>
        </authorList>
    </citation>
    <scope>NUCLEOTIDE SEQUENCE [LARGE SCALE GENOMIC DNA]</scope>
    <source>
        <strain evidence="6">DSM 17101</strain>
    </source>
</reference>
<gene>
    <name evidence="5" type="ORF">SAMN04489708_11787</name>
</gene>
<dbReference type="Proteomes" id="UP000199317">
    <property type="component" value="Unassembled WGS sequence"/>
</dbReference>
<comment type="similarity">
    <text evidence="1">Belongs to the SMP-30/CGR1 family.</text>
</comment>
<dbReference type="GO" id="GO:0005509">
    <property type="term" value="F:calcium ion binding"/>
    <property type="evidence" value="ECO:0007669"/>
    <property type="project" value="TreeGrafter"/>
</dbReference>
<feature type="binding site" evidence="3">
    <location>
        <position position="106"/>
    </location>
    <ligand>
        <name>substrate</name>
    </ligand>
</feature>